<accession>A0A8S3RSI5</accession>
<feature type="domain" description="Galactosyltransferase N-terminal" evidence="13">
    <location>
        <begin position="47"/>
        <end position="91"/>
    </location>
</feature>
<reference evidence="14" key="1">
    <citation type="submission" date="2021-03" db="EMBL/GenBank/DDBJ databases">
        <authorList>
            <person name="Bekaert M."/>
        </authorList>
    </citation>
    <scope>NUCLEOTIDE SEQUENCE</scope>
</reference>
<evidence type="ECO:0000256" key="9">
    <source>
        <dbReference type="ARBA" id="ARBA00023136"/>
    </source>
</evidence>
<evidence type="ECO:0000256" key="11">
    <source>
        <dbReference type="RuleBase" id="RU368121"/>
    </source>
</evidence>
<dbReference type="GO" id="GO:0008378">
    <property type="term" value="F:galactosyltransferase activity"/>
    <property type="evidence" value="ECO:0007669"/>
    <property type="project" value="TreeGrafter"/>
</dbReference>
<protein>
    <recommendedName>
        <fullName evidence="11">Beta-1,4-galactosyltransferase</fullName>
        <ecNumber evidence="11">2.4.1.-</ecNumber>
    </recommendedName>
</protein>
<dbReference type="Pfam" id="PF02709">
    <property type="entry name" value="Glyco_transf_7C"/>
    <property type="match status" value="1"/>
</dbReference>
<keyword evidence="9" id="KW-0472">Membrane</keyword>
<keyword evidence="5 11" id="KW-0808">Transferase</keyword>
<organism evidence="14 15">
    <name type="scientific">Mytilus edulis</name>
    <name type="common">Blue mussel</name>
    <dbReference type="NCBI Taxonomy" id="6550"/>
    <lineage>
        <taxon>Eukaryota</taxon>
        <taxon>Metazoa</taxon>
        <taxon>Spiralia</taxon>
        <taxon>Lophotrochozoa</taxon>
        <taxon>Mollusca</taxon>
        <taxon>Bivalvia</taxon>
        <taxon>Autobranchia</taxon>
        <taxon>Pteriomorphia</taxon>
        <taxon>Mytilida</taxon>
        <taxon>Mytiloidea</taxon>
        <taxon>Mytilidae</taxon>
        <taxon>Mytilinae</taxon>
        <taxon>Mytilus</taxon>
    </lineage>
</organism>
<dbReference type="EMBL" id="CAJPWZ010001299">
    <property type="protein sequence ID" value="CAG2212476.1"/>
    <property type="molecule type" value="Genomic_DNA"/>
</dbReference>
<evidence type="ECO:0000256" key="4">
    <source>
        <dbReference type="ARBA" id="ARBA00022676"/>
    </source>
</evidence>
<evidence type="ECO:0000256" key="8">
    <source>
        <dbReference type="ARBA" id="ARBA00022989"/>
    </source>
</evidence>
<evidence type="ECO:0000256" key="10">
    <source>
        <dbReference type="ARBA" id="ARBA00023180"/>
    </source>
</evidence>
<comment type="similarity">
    <text evidence="3 11">Belongs to the glycosyltransferase 7 family.</text>
</comment>
<keyword evidence="8" id="KW-1133">Transmembrane helix</keyword>
<keyword evidence="6" id="KW-0812">Transmembrane</keyword>
<evidence type="ECO:0000313" key="15">
    <source>
        <dbReference type="Proteomes" id="UP000683360"/>
    </source>
</evidence>
<keyword evidence="4 11" id="KW-0328">Glycosyltransferase</keyword>
<dbReference type="PRINTS" id="PR02050">
    <property type="entry name" value="B14GALTRFASE"/>
</dbReference>
<gene>
    <name evidence="14" type="ORF">MEDL_26435</name>
</gene>
<dbReference type="InterPro" id="IPR027791">
    <property type="entry name" value="Galactosyl_T_C"/>
</dbReference>
<evidence type="ECO:0000256" key="1">
    <source>
        <dbReference type="ARBA" id="ARBA00004606"/>
    </source>
</evidence>
<dbReference type="InterPro" id="IPR029044">
    <property type="entry name" value="Nucleotide-diphossugar_trans"/>
</dbReference>
<dbReference type="AlphaFoldDB" id="A0A8S3RSI5"/>
<dbReference type="EC" id="2.4.1.-" evidence="11"/>
<evidence type="ECO:0000259" key="12">
    <source>
        <dbReference type="Pfam" id="PF02709"/>
    </source>
</evidence>
<evidence type="ECO:0000313" key="14">
    <source>
        <dbReference type="EMBL" id="CAG2212476.1"/>
    </source>
</evidence>
<dbReference type="GO" id="GO:0005975">
    <property type="term" value="P:carbohydrate metabolic process"/>
    <property type="evidence" value="ECO:0007669"/>
    <property type="project" value="InterPro"/>
</dbReference>
<evidence type="ECO:0000256" key="3">
    <source>
        <dbReference type="ARBA" id="ARBA00005735"/>
    </source>
</evidence>
<comment type="function">
    <text evidence="11">Catalyses the transfer of galactose onto proteins or lipids.</text>
</comment>
<comment type="pathway">
    <text evidence="2 11">Protein modification; protein glycosylation.</text>
</comment>
<dbReference type="SUPFAM" id="SSF53448">
    <property type="entry name" value="Nucleotide-diphospho-sugar transferases"/>
    <property type="match status" value="1"/>
</dbReference>
<comment type="subcellular location">
    <subcellularLocation>
        <location evidence="1">Membrane</location>
        <topology evidence="1">Single-pass type II membrane protein</topology>
    </subcellularLocation>
</comment>
<proteinExistence type="inferred from homology"/>
<evidence type="ECO:0000259" key="13">
    <source>
        <dbReference type="Pfam" id="PF13733"/>
    </source>
</evidence>
<sequence>MSMSQKTIRCLSVISTLTSVNNGTGSDYHFEAHAFPDEADAFLFEFGGRLFNKGALINTGFLQSKIDHSYDCYVIHDVDILPEDDRNYYTCGENPRHLAVLVQQFGYRLHYPEYVGGILALTSTQMENMNGFSNLYNGWGFEDDDFYRRIKNAGYKLERTPDKFSYCGSLDHKAAIKNKDGCEIFMRYGRMWRFDGLESLQYTTLKREKRQLFKWILVDFDANLLKENLKVSVKNIDKSTLPPRYKGYKDSYCAWYLNQKSFSTIKNVHYTDKPNNTNMPLRTFNTSYLEVPRTATKECLTTIL</sequence>
<dbReference type="GO" id="GO:0006688">
    <property type="term" value="P:glycosphingolipid biosynthetic process"/>
    <property type="evidence" value="ECO:0007669"/>
    <property type="project" value="TreeGrafter"/>
</dbReference>
<dbReference type="InterPro" id="IPR027995">
    <property type="entry name" value="Galactosyl_T_N"/>
</dbReference>
<dbReference type="GO" id="GO:0033842">
    <property type="term" value="F:N-acetyl-beta-glucosaminyl-derivative 4-beta-N-acetylgalactosaminyltransferase activity"/>
    <property type="evidence" value="ECO:0007669"/>
    <property type="project" value="TreeGrafter"/>
</dbReference>
<keyword evidence="10 11" id="KW-0325">Glycoprotein</keyword>
<dbReference type="PANTHER" id="PTHR19300">
    <property type="entry name" value="BETA-1,4-GALACTOSYLTRANSFERASE"/>
    <property type="match status" value="1"/>
</dbReference>
<keyword evidence="15" id="KW-1185">Reference proteome</keyword>
<evidence type="ECO:0000256" key="5">
    <source>
        <dbReference type="ARBA" id="ARBA00022679"/>
    </source>
</evidence>
<dbReference type="InterPro" id="IPR003859">
    <property type="entry name" value="Galactosyl_T"/>
</dbReference>
<dbReference type="Proteomes" id="UP000683360">
    <property type="component" value="Unassembled WGS sequence"/>
</dbReference>
<dbReference type="GO" id="GO:0016020">
    <property type="term" value="C:membrane"/>
    <property type="evidence" value="ECO:0007669"/>
    <property type="project" value="UniProtKB-SubCell"/>
</dbReference>
<dbReference type="PANTHER" id="PTHR19300:SF57">
    <property type="entry name" value="BETA-1,4-N-ACETYLGALACTOSAMINYLTRANSFERASE"/>
    <property type="match status" value="1"/>
</dbReference>
<evidence type="ECO:0000256" key="7">
    <source>
        <dbReference type="ARBA" id="ARBA00022968"/>
    </source>
</evidence>
<dbReference type="Pfam" id="PF13733">
    <property type="entry name" value="Glyco_transf_7N"/>
    <property type="match status" value="1"/>
</dbReference>
<dbReference type="GO" id="GO:0005794">
    <property type="term" value="C:Golgi apparatus"/>
    <property type="evidence" value="ECO:0007669"/>
    <property type="project" value="TreeGrafter"/>
</dbReference>
<evidence type="ECO:0000256" key="6">
    <source>
        <dbReference type="ARBA" id="ARBA00022692"/>
    </source>
</evidence>
<comment type="caution">
    <text evidence="14">The sequence shown here is derived from an EMBL/GenBank/DDBJ whole genome shotgun (WGS) entry which is preliminary data.</text>
</comment>
<keyword evidence="7 11" id="KW-0735">Signal-anchor</keyword>
<dbReference type="OrthoDB" id="10016069at2759"/>
<dbReference type="Gene3D" id="3.90.550.10">
    <property type="entry name" value="Spore Coat Polysaccharide Biosynthesis Protein SpsA, Chain A"/>
    <property type="match status" value="1"/>
</dbReference>
<name>A0A8S3RSI5_MYTED</name>
<evidence type="ECO:0000256" key="2">
    <source>
        <dbReference type="ARBA" id="ARBA00004922"/>
    </source>
</evidence>
<feature type="domain" description="Galactosyltransferase C-terminal" evidence="12">
    <location>
        <begin position="96"/>
        <end position="173"/>
    </location>
</feature>